<dbReference type="AlphaFoldDB" id="A0A6A6W5P7"/>
<evidence type="ECO:0000256" key="1">
    <source>
        <dbReference type="SAM" id="SignalP"/>
    </source>
</evidence>
<evidence type="ECO:0000313" key="2">
    <source>
        <dbReference type="EMBL" id="KAF2756381.1"/>
    </source>
</evidence>
<dbReference type="InterPro" id="IPR023393">
    <property type="entry name" value="START-like_dom_sf"/>
</dbReference>
<dbReference type="RefSeq" id="XP_033598832.1">
    <property type="nucleotide sequence ID" value="XM_033747171.1"/>
</dbReference>
<accession>A0A6A6W5P7</accession>
<sequence length="217" mass="23757">MVIMMNLVTLITITLSVALIVEGNLYAAFTPSLRCDTNNQTAPLPTPTYGTGGIFSICTEQIIRGSIQHIYTTLLDFRAYATWNSFVVDVQLPDTVTTASDVYLNMPMTFTTSGLISGVNTTSNEIVTVLSAPSPGNQYAHKAIAINAWRWDDGLGGLGRAEHPNLLTDLGDDTVRYISYETYYGVGGAPVYVLHTQLQEAFERQGKNLKDFIEGVY</sequence>
<dbReference type="GeneID" id="54488225"/>
<proteinExistence type="predicted"/>
<evidence type="ECO:0000313" key="3">
    <source>
        <dbReference type="Proteomes" id="UP000799437"/>
    </source>
</evidence>
<dbReference type="OrthoDB" id="509124at2759"/>
<dbReference type="SUPFAM" id="SSF55961">
    <property type="entry name" value="Bet v1-like"/>
    <property type="match status" value="1"/>
</dbReference>
<dbReference type="Gene3D" id="3.30.530.20">
    <property type="match status" value="1"/>
</dbReference>
<name>A0A6A6W5P7_9PEZI</name>
<protein>
    <submittedName>
        <fullName evidence="2">Uncharacterized protein</fullName>
    </submittedName>
</protein>
<keyword evidence="3" id="KW-1185">Reference proteome</keyword>
<feature type="signal peptide" evidence="1">
    <location>
        <begin position="1"/>
        <end position="18"/>
    </location>
</feature>
<feature type="chain" id="PRO_5025663154" evidence="1">
    <location>
        <begin position="19"/>
        <end position="217"/>
    </location>
</feature>
<gene>
    <name evidence="2" type="ORF">EJ05DRAFT_501887</name>
</gene>
<reference evidence="2" key="1">
    <citation type="journal article" date="2020" name="Stud. Mycol.">
        <title>101 Dothideomycetes genomes: a test case for predicting lifestyles and emergence of pathogens.</title>
        <authorList>
            <person name="Haridas S."/>
            <person name="Albert R."/>
            <person name="Binder M."/>
            <person name="Bloem J."/>
            <person name="Labutti K."/>
            <person name="Salamov A."/>
            <person name="Andreopoulos B."/>
            <person name="Baker S."/>
            <person name="Barry K."/>
            <person name="Bills G."/>
            <person name="Bluhm B."/>
            <person name="Cannon C."/>
            <person name="Castanera R."/>
            <person name="Culley D."/>
            <person name="Daum C."/>
            <person name="Ezra D."/>
            <person name="Gonzalez J."/>
            <person name="Henrissat B."/>
            <person name="Kuo A."/>
            <person name="Liang C."/>
            <person name="Lipzen A."/>
            <person name="Lutzoni F."/>
            <person name="Magnuson J."/>
            <person name="Mondo S."/>
            <person name="Nolan M."/>
            <person name="Ohm R."/>
            <person name="Pangilinan J."/>
            <person name="Park H.-J."/>
            <person name="Ramirez L."/>
            <person name="Alfaro M."/>
            <person name="Sun H."/>
            <person name="Tritt A."/>
            <person name="Yoshinaga Y."/>
            <person name="Zwiers L.-H."/>
            <person name="Turgeon B."/>
            <person name="Goodwin S."/>
            <person name="Spatafora J."/>
            <person name="Crous P."/>
            <person name="Grigoriev I."/>
        </authorList>
    </citation>
    <scope>NUCLEOTIDE SEQUENCE</scope>
    <source>
        <strain evidence="2">CBS 121739</strain>
    </source>
</reference>
<organism evidence="2 3">
    <name type="scientific">Pseudovirgaria hyperparasitica</name>
    <dbReference type="NCBI Taxonomy" id="470096"/>
    <lineage>
        <taxon>Eukaryota</taxon>
        <taxon>Fungi</taxon>
        <taxon>Dikarya</taxon>
        <taxon>Ascomycota</taxon>
        <taxon>Pezizomycotina</taxon>
        <taxon>Dothideomycetes</taxon>
        <taxon>Dothideomycetes incertae sedis</taxon>
        <taxon>Acrospermales</taxon>
        <taxon>Acrospermaceae</taxon>
        <taxon>Pseudovirgaria</taxon>
    </lineage>
</organism>
<dbReference type="EMBL" id="ML996575">
    <property type="protein sequence ID" value="KAF2756381.1"/>
    <property type="molecule type" value="Genomic_DNA"/>
</dbReference>
<dbReference type="Proteomes" id="UP000799437">
    <property type="component" value="Unassembled WGS sequence"/>
</dbReference>
<keyword evidence="1" id="KW-0732">Signal</keyword>